<accession>A0A1F8AYR8</accession>
<evidence type="ECO:0000313" key="1">
    <source>
        <dbReference type="EMBL" id="OGM56368.1"/>
    </source>
</evidence>
<dbReference type="AlphaFoldDB" id="A0A1F8AYR8"/>
<gene>
    <name evidence="1" type="ORF">A3E15_01635</name>
</gene>
<proteinExistence type="predicted"/>
<organism evidence="1 2">
    <name type="scientific">Candidatus Woesebacteria bacterium RIFCSPHIGHO2_12_FULL_42_9</name>
    <dbReference type="NCBI Taxonomy" id="1802511"/>
    <lineage>
        <taxon>Bacteria</taxon>
        <taxon>Candidatus Woeseibacteriota</taxon>
    </lineage>
</organism>
<reference evidence="1 2" key="1">
    <citation type="journal article" date="2016" name="Nat. Commun.">
        <title>Thousands of microbial genomes shed light on interconnected biogeochemical processes in an aquifer system.</title>
        <authorList>
            <person name="Anantharaman K."/>
            <person name="Brown C.T."/>
            <person name="Hug L.A."/>
            <person name="Sharon I."/>
            <person name="Castelle C.J."/>
            <person name="Probst A.J."/>
            <person name="Thomas B.C."/>
            <person name="Singh A."/>
            <person name="Wilkins M.J."/>
            <person name="Karaoz U."/>
            <person name="Brodie E.L."/>
            <person name="Williams K.H."/>
            <person name="Hubbard S.S."/>
            <person name="Banfield J.F."/>
        </authorList>
    </citation>
    <scope>NUCLEOTIDE SEQUENCE [LARGE SCALE GENOMIC DNA]</scope>
</reference>
<evidence type="ECO:0000313" key="2">
    <source>
        <dbReference type="Proteomes" id="UP000177794"/>
    </source>
</evidence>
<dbReference type="EMBL" id="MGGX01000007">
    <property type="protein sequence ID" value="OGM56368.1"/>
    <property type="molecule type" value="Genomic_DNA"/>
</dbReference>
<dbReference type="Proteomes" id="UP000177794">
    <property type="component" value="Unassembled WGS sequence"/>
</dbReference>
<name>A0A1F8AYR8_9BACT</name>
<sequence>MFNRGPEARVEGIGVLSAELERQADIYRGLGVQKDAIMRLLTPRPDRLPKELSIPVVTLGVSVDLNLQARFAGITPYFDLSRAYDTAGGITDAQPRLIWMHDGEKNKGKSVEWVRDHLKGNTRPSTLADGIALAITQPNIKSILRNHAIHLSGSAVGSDSAPGLGVWDGDLELVHLFGDFANPFWGSALSGS</sequence>
<protein>
    <submittedName>
        <fullName evidence="1">Uncharacterized protein</fullName>
    </submittedName>
</protein>
<comment type="caution">
    <text evidence="1">The sequence shown here is derived from an EMBL/GenBank/DDBJ whole genome shotgun (WGS) entry which is preliminary data.</text>
</comment>